<gene>
    <name evidence="1" type="ORF">HXX08_12700</name>
    <name evidence="2" type="ORF">OZ401_001886</name>
</gene>
<proteinExistence type="predicted"/>
<evidence type="ECO:0000313" key="3">
    <source>
        <dbReference type="Proteomes" id="UP000521676"/>
    </source>
</evidence>
<dbReference type="EMBL" id="CP128399">
    <property type="protein sequence ID" value="WJW66102.1"/>
    <property type="molecule type" value="Genomic_DNA"/>
</dbReference>
<dbReference type="AlphaFoldDB" id="A0A8T7M3S1"/>
<dbReference type="EMBL" id="JACATZ010000001">
    <property type="protein sequence ID" value="NWJ46731.1"/>
    <property type="molecule type" value="Genomic_DNA"/>
</dbReference>
<evidence type="ECO:0000313" key="1">
    <source>
        <dbReference type="EMBL" id="NWJ46731.1"/>
    </source>
</evidence>
<evidence type="ECO:0000313" key="4">
    <source>
        <dbReference type="Proteomes" id="UP001431572"/>
    </source>
</evidence>
<organism evidence="1 3">
    <name type="scientific">Candidatus Chlorohelix allophototropha</name>
    <dbReference type="NCBI Taxonomy" id="3003348"/>
    <lineage>
        <taxon>Bacteria</taxon>
        <taxon>Bacillati</taxon>
        <taxon>Chloroflexota</taxon>
        <taxon>Chloroflexia</taxon>
        <taxon>Candidatus Chloroheliales</taxon>
        <taxon>Candidatus Chloroheliaceae</taxon>
        <taxon>Candidatus Chlorohelix</taxon>
    </lineage>
</organism>
<reference evidence="1 3" key="1">
    <citation type="submission" date="2020-06" db="EMBL/GenBank/DDBJ databases">
        <title>Anoxygenic phototrophic Chloroflexota member uses a Type I reaction center.</title>
        <authorList>
            <person name="Tsuji J.M."/>
            <person name="Shaw N.A."/>
            <person name="Nagashima S."/>
            <person name="Venkiteswaran J."/>
            <person name="Schiff S.L."/>
            <person name="Hanada S."/>
            <person name="Tank M."/>
            <person name="Neufeld J.D."/>
        </authorList>
    </citation>
    <scope>NUCLEOTIDE SEQUENCE [LARGE SCALE GENOMIC DNA]</scope>
    <source>
        <strain evidence="1">L227-S17</strain>
    </source>
</reference>
<protein>
    <submittedName>
        <fullName evidence="1">Uncharacterized protein</fullName>
    </submittedName>
</protein>
<accession>A0A8T7M3S1</accession>
<sequence length="67" mass="7168">MSRIVGTALLLGLLFAAVLSLVLLGVQWARYADANPAPKKAVIYTPSSSVAGYTLVDSRIAYNWSIN</sequence>
<reference evidence="2" key="2">
    <citation type="journal article" date="2024" name="Nature">
        <title>Anoxygenic phototroph of the Chloroflexota uses a type I reaction centre.</title>
        <authorList>
            <person name="Tsuji J.M."/>
            <person name="Shaw N.A."/>
            <person name="Nagashima S."/>
            <person name="Venkiteswaran J.J."/>
            <person name="Schiff S.L."/>
            <person name="Watanabe T."/>
            <person name="Fukui M."/>
            <person name="Hanada S."/>
            <person name="Tank M."/>
            <person name="Neufeld J.D."/>
        </authorList>
    </citation>
    <scope>NUCLEOTIDE SEQUENCE</scope>
    <source>
        <strain evidence="2">L227-S17</strain>
    </source>
</reference>
<dbReference type="RefSeq" id="WP_341467981.1">
    <property type="nucleotide sequence ID" value="NZ_CP128399.1"/>
</dbReference>
<name>A0A8T7M3S1_9CHLR</name>
<evidence type="ECO:0000313" key="2">
    <source>
        <dbReference type="EMBL" id="WJW66102.1"/>
    </source>
</evidence>
<keyword evidence="4" id="KW-1185">Reference proteome</keyword>
<dbReference type="Proteomes" id="UP000521676">
    <property type="component" value="Unassembled WGS sequence"/>
</dbReference>
<dbReference type="Proteomes" id="UP001431572">
    <property type="component" value="Chromosome 1"/>
</dbReference>